<evidence type="ECO:0000256" key="5">
    <source>
        <dbReference type="ARBA" id="ARBA00023002"/>
    </source>
</evidence>
<dbReference type="GO" id="GO:0071949">
    <property type="term" value="F:FAD binding"/>
    <property type="evidence" value="ECO:0007669"/>
    <property type="project" value="InterPro"/>
</dbReference>
<dbReference type="SUPFAM" id="SSF51971">
    <property type="entry name" value="Nucleotide-binding domain"/>
    <property type="match status" value="1"/>
</dbReference>
<accession>A0A9W9TD67</accession>
<dbReference type="Pfam" id="PF01266">
    <property type="entry name" value="DAO"/>
    <property type="match status" value="1"/>
</dbReference>
<comment type="cofactor">
    <cofactor evidence="1 6">
        <name>FAD</name>
        <dbReference type="ChEBI" id="CHEBI:57692"/>
    </cofactor>
</comment>
<dbReference type="OrthoDB" id="409956at2759"/>
<dbReference type="Proteomes" id="UP001150941">
    <property type="component" value="Unassembled WGS sequence"/>
</dbReference>
<evidence type="ECO:0000256" key="4">
    <source>
        <dbReference type="ARBA" id="ARBA00022827"/>
    </source>
</evidence>
<dbReference type="PIRSF" id="PIRSF000189">
    <property type="entry name" value="D-aa_oxidase"/>
    <property type="match status" value="1"/>
</dbReference>
<dbReference type="InterPro" id="IPR023209">
    <property type="entry name" value="DAO"/>
</dbReference>
<dbReference type="InterPro" id="IPR006076">
    <property type="entry name" value="FAD-dep_OxRdtase"/>
</dbReference>
<dbReference type="PANTHER" id="PTHR11530:SF16">
    <property type="entry name" value="D-AMINO ACID OXIDASE (AFU_ORTHOLOGUE AFUA_5G11290)"/>
    <property type="match status" value="1"/>
</dbReference>
<keyword evidence="3" id="KW-0285">Flavoprotein</keyword>
<dbReference type="GO" id="GO:0005737">
    <property type="term" value="C:cytoplasm"/>
    <property type="evidence" value="ECO:0007669"/>
    <property type="project" value="TreeGrafter"/>
</dbReference>
<dbReference type="GO" id="GO:0019478">
    <property type="term" value="P:D-amino acid catabolic process"/>
    <property type="evidence" value="ECO:0007669"/>
    <property type="project" value="TreeGrafter"/>
</dbReference>
<proteinExistence type="inferred from homology"/>
<dbReference type="PANTHER" id="PTHR11530">
    <property type="entry name" value="D-AMINO ACID OXIDASE"/>
    <property type="match status" value="1"/>
</dbReference>
<name>A0A9W9TD67_9EURO</name>
<reference evidence="8" key="2">
    <citation type="journal article" date="2023" name="IMA Fungus">
        <title>Comparative genomic study of the Penicillium genus elucidates a diverse pangenome and 15 lateral gene transfer events.</title>
        <authorList>
            <person name="Petersen C."/>
            <person name="Sorensen T."/>
            <person name="Nielsen M.R."/>
            <person name="Sondergaard T.E."/>
            <person name="Sorensen J.L."/>
            <person name="Fitzpatrick D.A."/>
            <person name="Frisvad J.C."/>
            <person name="Nielsen K.L."/>
        </authorList>
    </citation>
    <scope>NUCLEOTIDE SEQUENCE</scope>
    <source>
        <strain evidence="8">IBT 19713</strain>
    </source>
</reference>
<comment type="similarity">
    <text evidence="2">Belongs to the DAMOX/DASOX family.</text>
</comment>
<dbReference type="EMBL" id="JAPQKS010000008">
    <property type="protein sequence ID" value="KAJ5217250.1"/>
    <property type="molecule type" value="Genomic_DNA"/>
</dbReference>
<evidence type="ECO:0000256" key="6">
    <source>
        <dbReference type="PIRSR" id="PIRSR000189-1"/>
    </source>
</evidence>
<dbReference type="Gene3D" id="3.40.50.720">
    <property type="entry name" value="NAD(P)-binding Rossmann-like Domain"/>
    <property type="match status" value="1"/>
</dbReference>
<organism evidence="8 9">
    <name type="scientific">Penicillium chermesinum</name>
    <dbReference type="NCBI Taxonomy" id="63820"/>
    <lineage>
        <taxon>Eukaryota</taxon>
        <taxon>Fungi</taxon>
        <taxon>Dikarya</taxon>
        <taxon>Ascomycota</taxon>
        <taxon>Pezizomycotina</taxon>
        <taxon>Eurotiomycetes</taxon>
        <taxon>Eurotiomycetidae</taxon>
        <taxon>Eurotiales</taxon>
        <taxon>Aspergillaceae</taxon>
        <taxon>Penicillium</taxon>
    </lineage>
</organism>
<evidence type="ECO:0000313" key="8">
    <source>
        <dbReference type="EMBL" id="KAJ5217250.1"/>
    </source>
</evidence>
<protein>
    <submittedName>
        <fullName evidence="8">D-amino-acid oxidase</fullName>
    </submittedName>
</protein>
<feature type="binding site" evidence="6">
    <location>
        <position position="231"/>
    </location>
    <ligand>
        <name>FAD</name>
        <dbReference type="ChEBI" id="CHEBI:57692"/>
    </ligand>
</feature>
<evidence type="ECO:0000256" key="3">
    <source>
        <dbReference type="ARBA" id="ARBA00022630"/>
    </source>
</evidence>
<feature type="domain" description="FAD dependent oxidoreductase" evidence="7">
    <location>
        <begin position="48"/>
        <end position="380"/>
    </location>
</feature>
<evidence type="ECO:0000259" key="7">
    <source>
        <dbReference type="Pfam" id="PF01266"/>
    </source>
</evidence>
<dbReference type="InterPro" id="IPR006181">
    <property type="entry name" value="D-amino_acid_oxidase_CS"/>
</dbReference>
<evidence type="ECO:0000313" key="9">
    <source>
        <dbReference type="Proteomes" id="UP001150941"/>
    </source>
</evidence>
<sequence>MLSRGRRIYKVQKELLGYNHRKSVVLSAENVSPRTPPDGAGPASPNKHVVVVGAGVIGLTTALLLSELPGYSVIVMAKHMPGDIDIEYASPMAGACFMPFSAPGTDNASWDGSSWYQFKNLALNHPEAGVSFQEAEVRLREEDLNHLPHKCAEYSLLMSSSYAPPCTKIPPGIVQTTTFKTLVINPSVYLAWLVARCIERGVVFQRKKFEHIIEVKLSLPHDSVFAIVNCTGLGAASLGGVDDLNVIPTLQQFVVVSNEASKLIFTSGSSKTGDEMCSVMNRPAGGGTILAGPWHLSHWYPQVDPNAAIRIMEQALELDPSLNVDGKGIGGLNIMSHEIGITASRPLGTRVQMETLFDTWLIHNYGHGAAGFQNSFGAASACVNFINNNRDIDPLTQV</sequence>
<keyword evidence="5" id="KW-0560">Oxidoreductase</keyword>
<dbReference type="GO" id="GO:0003884">
    <property type="term" value="F:D-amino-acid oxidase activity"/>
    <property type="evidence" value="ECO:0007669"/>
    <property type="project" value="InterPro"/>
</dbReference>
<evidence type="ECO:0000256" key="2">
    <source>
        <dbReference type="ARBA" id="ARBA00006730"/>
    </source>
</evidence>
<dbReference type="Gene3D" id="3.30.9.10">
    <property type="entry name" value="D-Amino Acid Oxidase, subunit A, domain 2"/>
    <property type="match status" value="1"/>
</dbReference>
<reference evidence="8" key="1">
    <citation type="submission" date="2022-11" db="EMBL/GenBank/DDBJ databases">
        <authorList>
            <person name="Petersen C."/>
        </authorList>
    </citation>
    <scope>NUCLEOTIDE SEQUENCE</scope>
    <source>
        <strain evidence="8">IBT 19713</strain>
    </source>
</reference>
<evidence type="ECO:0000256" key="1">
    <source>
        <dbReference type="ARBA" id="ARBA00001974"/>
    </source>
</evidence>
<dbReference type="RefSeq" id="XP_058326121.1">
    <property type="nucleotide sequence ID" value="XM_058479553.1"/>
</dbReference>
<gene>
    <name evidence="8" type="ORF">N7468_010258</name>
</gene>
<comment type="caution">
    <text evidence="8">The sequence shown here is derived from an EMBL/GenBank/DDBJ whole genome shotgun (WGS) entry which is preliminary data.</text>
</comment>
<dbReference type="PROSITE" id="PS00677">
    <property type="entry name" value="DAO"/>
    <property type="match status" value="1"/>
</dbReference>
<dbReference type="GeneID" id="83206857"/>
<keyword evidence="9" id="KW-1185">Reference proteome</keyword>
<dbReference type="AlphaFoldDB" id="A0A9W9TD67"/>
<keyword evidence="4 6" id="KW-0274">FAD</keyword>